<dbReference type="AlphaFoldDB" id="A0A7R8UGZ2"/>
<proteinExistence type="predicted"/>
<evidence type="ECO:0000313" key="2">
    <source>
        <dbReference type="Proteomes" id="UP000594454"/>
    </source>
</evidence>
<evidence type="ECO:0000313" key="1">
    <source>
        <dbReference type="EMBL" id="CAD7080698.1"/>
    </source>
</evidence>
<sequence length="262" mass="29358">MRKFLKCIAQLCEYKSPLALNTHKWKMKIHLQIKAVFLCGLLIHLWGANAQSCTSGATSPSADCDPHNFNLCVDGKEVLTKCPSSQSRLCDYKSPFALNTHKWKMKIHLQIKAVFLCGLLIHLWGADAESCTESYPKSGDPHFYTLICPGDEEIVKKCPSSQLYVEKSSDLENCQSYYGGCSTTLEGCVDWQKFPWPAPSAIMTVPTCSSIGPVAPYSDPSNYWFCTSIYGTAQLRSCPTGYGFSTRRIFGCARWSEWNMRL</sequence>
<gene>
    <name evidence="1" type="ORF">HERILL_LOCUS3841</name>
</gene>
<dbReference type="OrthoDB" id="7937384at2759"/>
<reference evidence="1 2" key="1">
    <citation type="submission" date="2020-11" db="EMBL/GenBank/DDBJ databases">
        <authorList>
            <person name="Wallbank WR R."/>
            <person name="Pardo Diaz C."/>
            <person name="Kozak K."/>
            <person name="Martin S."/>
            <person name="Jiggins C."/>
            <person name="Moest M."/>
            <person name="Warren A I."/>
            <person name="Generalovic N T."/>
            <person name="Byers J.R.P. K."/>
            <person name="Montejo-Kovacevich G."/>
            <person name="Yen C E."/>
        </authorList>
    </citation>
    <scope>NUCLEOTIDE SEQUENCE [LARGE SCALE GENOMIC DNA]</scope>
</reference>
<dbReference type="InParanoid" id="A0A7R8UGZ2"/>
<dbReference type="Proteomes" id="UP000594454">
    <property type="component" value="Chromosome 2"/>
</dbReference>
<keyword evidence="2" id="KW-1185">Reference proteome</keyword>
<name>A0A7R8UGZ2_HERIL</name>
<evidence type="ECO:0008006" key="3">
    <source>
        <dbReference type="Google" id="ProtNLM"/>
    </source>
</evidence>
<dbReference type="EMBL" id="LR899010">
    <property type="protein sequence ID" value="CAD7080698.1"/>
    <property type="molecule type" value="Genomic_DNA"/>
</dbReference>
<accession>A0A7R8UGZ2</accession>
<protein>
    <recommendedName>
        <fullName evidence="3">Chitin-binding type-2 domain-containing protein</fullName>
    </recommendedName>
</protein>
<organism evidence="1 2">
    <name type="scientific">Hermetia illucens</name>
    <name type="common">Black soldier fly</name>
    <dbReference type="NCBI Taxonomy" id="343691"/>
    <lineage>
        <taxon>Eukaryota</taxon>
        <taxon>Metazoa</taxon>
        <taxon>Ecdysozoa</taxon>
        <taxon>Arthropoda</taxon>
        <taxon>Hexapoda</taxon>
        <taxon>Insecta</taxon>
        <taxon>Pterygota</taxon>
        <taxon>Neoptera</taxon>
        <taxon>Endopterygota</taxon>
        <taxon>Diptera</taxon>
        <taxon>Brachycera</taxon>
        <taxon>Stratiomyomorpha</taxon>
        <taxon>Stratiomyidae</taxon>
        <taxon>Hermetiinae</taxon>
        <taxon>Hermetia</taxon>
    </lineage>
</organism>